<organism evidence="3 4">
    <name type="scientific">Nisaea acidiphila</name>
    <dbReference type="NCBI Taxonomy" id="1862145"/>
    <lineage>
        <taxon>Bacteria</taxon>
        <taxon>Pseudomonadati</taxon>
        <taxon>Pseudomonadota</taxon>
        <taxon>Alphaproteobacteria</taxon>
        <taxon>Rhodospirillales</taxon>
        <taxon>Thalassobaculaceae</taxon>
        <taxon>Nisaea</taxon>
    </lineage>
</organism>
<dbReference type="InterPro" id="IPR011234">
    <property type="entry name" value="Fumarylacetoacetase-like_C"/>
</dbReference>
<dbReference type="Gene3D" id="3.90.850.10">
    <property type="entry name" value="Fumarylacetoacetase-like, C-terminal domain"/>
    <property type="match status" value="1"/>
</dbReference>
<keyword evidence="1" id="KW-0456">Lyase</keyword>
<protein>
    <submittedName>
        <fullName evidence="3">Fumarylacetoacetate hydrolase family protein</fullName>
    </submittedName>
</protein>
<evidence type="ECO:0000313" key="3">
    <source>
        <dbReference type="EMBL" id="UUX48525.1"/>
    </source>
</evidence>
<dbReference type="AlphaFoldDB" id="A0A9J7AT33"/>
<keyword evidence="3" id="KW-0378">Hydrolase</keyword>
<dbReference type="KEGG" id="naci:NUH88_14020"/>
<dbReference type="InterPro" id="IPR050772">
    <property type="entry name" value="Hydratase-Decarb/MhpD_sf"/>
</dbReference>
<sequence length="256" mass="27125">MTDKITRTAERIASAFESRTPIDAIPDGDAPTTQKEAFAIQDSAFALLGRTPGAWKVGGSPGTDPTAAPIAAAKLYPSGQVLASAEHRNFGVEAEIAFRLGRDLPTRDAPYTPEELRDAVSSLIVVIEVVESRLQDWPEVDPLWALMDFQANDSLVQGTEIPVPPALDFASQPVRLLFDGAPAFEGTGTFKGGDPFTLMAWLANHAQERTGAMAGRGLKAGDVITTGSWNGISFAGPGVAARVEFPGLGEAEMRFA</sequence>
<dbReference type="GO" id="GO:0005737">
    <property type="term" value="C:cytoplasm"/>
    <property type="evidence" value="ECO:0007669"/>
    <property type="project" value="TreeGrafter"/>
</dbReference>
<dbReference type="SUPFAM" id="SSF56529">
    <property type="entry name" value="FAH"/>
    <property type="match status" value="1"/>
</dbReference>
<evidence type="ECO:0000313" key="4">
    <source>
        <dbReference type="Proteomes" id="UP001060336"/>
    </source>
</evidence>
<evidence type="ECO:0000259" key="2">
    <source>
        <dbReference type="Pfam" id="PF01557"/>
    </source>
</evidence>
<evidence type="ECO:0000256" key="1">
    <source>
        <dbReference type="ARBA" id="ARBA00023239"/>
    </source>
</evidence>
<dbReference type="PANTHER" id="PTHR30143:SF0">
    <property type="entry name" value="2-KETO-4-PENTENOATE HYDRATASE"/>
    <property type="match status" value="1"/>
</dbReference>
<dbReference type="EMBL" id="CP102480">
    <property type="protein sequence ID" value="UUX48525.1"/>
    <property type="molecule type" value="Genomic_DNA"/>
</dbReference>
<dbReference type="Proteomes" id="UP001060336">
    <property type="component" value="Chromosome"/>
</dbReference>
<gene>
    <name evidence="3" type="ORF">NUH88_14020</name>
</gene>
<dbReference type="GO" id="GO:0016787">
    <property type="term" value="F:hydrolase activity"/>
    <property type="evidence" value="ECO:0007669"/>
    <property type="project" value="UniProtKB-KW"/>
</dbReference>
<dbReference type="RefSeq" id="WP_257767032.1">
    <property type="nucleotide sequence ID" value="NZ_CP102480.1"/>
</dbReference>
<proteinExistence type="predicted"/>
<accession>A0A9J7AT33</accession>
<name>A0A9J7AT33_9PROT</name>
<dbReference type="InterPro" id="IPR036663">
    <property type="entry name" value="Fumarylacetoacetase_C_sf"/>
</dbReference>
<reference evidence="3" key="1">
    <citation type="submission" date="2022-08" db="EMBL/GenBank/DDBJ databases">
        <title>Nisaea acidiphila sp. nov., isolated from a marine algal debris and emended description of the genus Nisaea Urios et al. 2008.</title>
        <authorList>
            <person name="Kwon K."/>
        </authorList>
    </citation>
    <scope>NUCLEOTIDE SEQUENCE</scope>
    <source>
        <strain evidence="3">MEBiC11861</strain>
    </source>
</reference>
<feature type="domain" description="Fumarylacetoacetase-like C-terminal" evidence="2">
    <location>
        <begin position="77"/>
        <end position="254"/>
    </location>
</feature>
<keyword evidence="4" id="KW-1185">Reference proteome</keyword>
<dbReference type="PANTHER" id="PTHR30143">
    <property type="entry name" value="ACID HYDRATASE"/>
    <property type="match status" value="1"/>
</dbReference>
<dbReference type="Pfam" id="PF01557">
    <property type="entry name" value="FAA_hydrolase"/>
    <property type="match status" value="1"/>
</dbReference>
<dbReference type="GO" id="GO:0008684">
    <property type="term" value="F:2-oxopent-4-enoate hydratase activity"/>
    <property type="evidence" value="ECO:0007669"/>
    <property type="project" value="TreeGrafter"/>
</dbReference>